<organism evidence="1 2">
    <name type="scientific">Ancylobacter dichloromethanicus</name>
    <dbReference type="NCBI Taxonomy" id="518825"/>
    <lineage>
        <taxon>Bacteria</taxon>
        <taxon>Pseudomonadati</taxon>
        <taxon>Pseudomonadota</taxon>
        <taxon>Alphaproteobacteria</taxon>
        <taxon>Hyphomicrobiales</taxon>
        <taxon>Xanthobacteraceae</taxon>
        <taxon>Ancylobacter</taxon>
    </lineage>
</organism>
<comment type="caution">
    <text evidence="1">The sequence shown here is derived from an EMBL/GenBank/DDBJ whole genome shotgun (WGS) entry which is preliminary data.</text>
</comment>
<protein>
    <recommendedName>
        <fullName evidence="3">ApeA N-terminal domain-containing protein</fullName>
    </recommendedName>
</protein>
<evidence type="ECO:0000313" key="2">
    <source>
        <dbReference type="Proteomes" id="UP001143370"/>
    </source>
</evidence>
<reference evidence="1" key="2">
    <citation type="submission" date="2023-01" db="EMBL/GenBank/DDBJ databases">
        <authorList>
            <person name="Sun Q."/>
            <person name="Evtushenko L."/>
        </authorList>
    </citation>
    <scope>NUCLEOTIDE SEQUENCE</scope>
    <source>
        <strain evidence="1">VKM B-2484</strain>
    </source>
</reference>
<sequence>MILTVAFDVKNHVEVMESWPIKKGDTSFFLEREGDVLKRVCLVFSGVGIEHAPHLTPERDGDAQTLTVTGGDYPALARRTIMNWQAVVSGMQIVDLDYDSYELRFRPENIEEEPLIIVLSFKSNSGKALNRACDFEQIGRAFCAGPISDDRIESTSHFREGRIAYEAGRYVDAYNNMFLFLETRYCEGKTGNDKQTDILSNNREFCDIVEKISKEFFSKATLRRSHALDLFNPDDAIRDKIKALVLLRGKLRHHSLKSPHRWDPNRQHAYETPARFLGAVVGDIVLEESLADIYSPSALEAFKEISVATGHETRITIYTSRLEKSRPISLHMTYPTTVISSLLCLNTVRNAIAACERDGQLNDTVKFEGMDDKLGLELLSVEFDVWAYSQTRAIEMNKPIERIRCDFECYRSGLIVKHSFSFAFKSAKLTIPNVWTLLRFSFDHIEEKDPTTRIMRLKLFLDQGKNAIVSYRVGAHVRQ</sequence>
<dbReference type="AlphaFoldDB" id="A0A9W6JCQ2"/>
<evidence type="ECO:0008006" key="3">
    <source>
        <dbReference type="Google" id="ProtNLM"/>
    </source>
</evidence>
<name>A0A9W6JCQ2_9HYPH</name>
<dbReference type="EMBL" id="BSFJ01000030">
    <property type="protein sequence ID" value="GLK73619.1"/>
    <property type="molecule type" value="Genomic_DNA"/>
</dbReference>
<dbReference type="Proteomes" id="UP001143370">
    <property type="component" value="Unassembled WGS sequence"/>
</dbReference>
<proteinExistence type="predicted"/>
<gene>
    <name evidence="1" type="ORF">GCM10017643_37370</name>
</gene>
<keyword evidence="2" id="KW-1185">Reference proteome</keyword>
<evidence type="ECO:0000313" key="1">
    <source>
        <dbReference type="EMBL" id="GLK73619.1"/>
    </source>
</evidence>
<accession>A0A9W6JCQ2</accession>
<reference evidence="1" key="1">
    <citation type="journal article" date="2014" name="Int. J. Syst. Evol. Microbiol.">
        <title>Complete genome sequence of Corynebacterium casei LMG S-19264T (=DSM 44701T), isolated from a smear-ripened cheese.</title>
        <authorList>
            <consortium name="US DOE Joint Genome Institute (JGI-PGF)"/>
            <person name="Walter F."/>
            <person name="Albersmeier A."/>
            <person name="Kalinowski J."/>
            <person name="Ruckert C."/>
        </authorList>
    </citation>
    <scope>NUCLEOTIDE SEQUENCE</scope>
    <source>
        <strain evidence="1">VKM B-2484</strain>
    </source>
</reference>